<feature type="compositionally biased region" description="Basic residues" evidence="1">
    <location>
        <begin position="1"/>
        <end position="12"/>
    </location>
</feature>
<feature type="region of interest" description="Disordered" evidence="1">
    <location>
        <begin position="50"/>
        <end position="86"/>
    </location>
</feature>
<dbReference type="Proteomes" id="UP000030653">
    <property type="component" value="Unassembled WGS sequence"/>
</dbReference>
<evidence type="ECO:0000313" key="3">
    <source>
        <dbReference type="Proteomes" id="UP000030653"/>
    </source>
</evidence>
<dbReference type="GeneID" id="63683750"/>
<sequence>MARVSASRRSHHSTSGPTPPRWPILFSIQGRHENAHIMDMFIGTSKKAKDPELPLLPAHPHPHGNLLPSSLSHRNQRASEHQTNTDTHLSLPSLVILHAANRPLSLNTNSTGLESNHSPPWLSLHTGTVLTWCTTPPKRVVTIPSLLWGGGSVSGRGRVNDDEEGKRLLVLVLGVELAPGREGASAQESKLCVIRLCMLGAGCCGVGGEWGEVPLILERWDGYERDEYSVLVLVLVTALDCTGTALVR</sequence>
<dbReference type="EMBL" id="JH795866">
    <property type="protein sequence ID" value="EJU00540.1"/>
    <property type="molecule type" value="Genomic_DNA"/>
</dbReference>
<protein>
    <submittedName>
        <fullName evidence="2">Uncharacterized protein</fullName>
    </submittedName>
</protein>
<dbReference type="RefSeq" id="XP_040627437.1">
    <property type="nucleotide sequence ID" value="XM_040768688.1"/>
</dbReference>
<evidence type="ECO:0000313" key="2">
    <source>
        <dbReference type="EMBL" id="EJU00540.1"/>
    </source>
</evidence>
<feature type="compositionally biased region" description="Low complexity" evidence="1">
    <location>
        <begin position="53"/>
        <end position="68"/>
    </location>
</feature>
<feature type="region of interest" description="Disordered" evidence="1">
    <location>
        <begin position="1"/>
        <end position="23"/>
    </location>
</feature>
<proteinExistence type="predicted"/>
<gene>
    <name evidence="2" type="ORF">DACRYDRAFT_108608</name>
</gene>
<accession>M5FXM3</accession>
<dbReference type="AlphaFoldDB" id="M5FXM3"/>
<dbReference type="HOGENOM" id="CLU_1120154_0_0_1"/>
<evidence type="ECO:0000256" key="1">
    <source>
        <dbReference type="SAM" id="MobiDB-lite"/>
    </source>
</evidence>
<organism evidence="2 3">
    <name type="scientific">Dacryopinax primogenitus (strain DJM 731)</name>
    <name type="common">Brown rot fungus</name>
    <dbReference type="NCBI Taxonomy" id="1858805"/>
    <lineage>
        <taxon>Eukaryota</taxon>
        <taxon>Fungi</taxon>
        <taxon>Dikarya</taxon>
        <taxon>Basidiomycota</taxon>
        <taxon>Agaricomycotina</taxon>
        <taxon>Dacrymycetes</taxon>
        <taxon>Dacrymycetales</taxon>
        <taxon>Dacrymycetaceae</taxon>
        <taxon>Dacryopinax</taxon>
    </lineage>
</organism>
<reference evidence="2 3" key="1">
    <citation type="journal article" date="2012" name="Science">
        <title>The Paleozoic origin of enzymatic lignin decomposition reconstructed from 31 fungal genomes.</title>
        <authorList>
            <person name="Floudas D."/>
            <person name="Binder M."/>
            <person name="Riley R."/>
            <person name="Barry K."/>
            <person name="Blanchette R.A."/>
            <person name="Henrissat B."/>
            <person name="Martinez A.T."/>
            <person name="Otillar R."/>
            <person name="Spatafora J.W."/>
            <person name="Yadav J.S."/>
            <person name="Aerts A."/>
            <person name="Benoit I."/>
            <person name="Boyd A."/>
            <person name="Carlson A."/>
            <person name="Copeland A."/>
            <person name="Coutinho P.M."/>
            <person name="de Vries R.P."/>
            <person name="Ferreira P."/>
            <person name="Findley K."/>
            <person name="Foster B."/>
            <person name="Gaskell J."/>
            <person name="Glotzer D."/>
            <person name="Gorecki P."/>
            <person name="Heitman J."/>
            <person name="Hesse C."/>
            <person name="Hori C."/>
            <person name="Igarashi K."/>
            <person name="Jurgens J.A."/>
            <person name="Kallen N."/>
            <person name="Kersten P."/>
            <person name="Kohler A."/>
            <person name="Kuees U."/>
            <person name="Kumar T.K.A."/>
            <person name="Kuo A."/>
            <person name="LaButti K."/>
            <person name="Larrondo L.F."/>
            <person name="Lindquist E."/>
            <person name="Ling A."/>
            <person name="Lombard V."/>
            <person name="Lucas S."/>
            <person name="Lundell T."/>
            <person name="Martin R."/>
            <person name="McLaughlin D.J."/>
            <person name="Morgenstern I."/>
            <person name="Morin E."/>
            <person name="Murat C."/>
            <person name="Nagy L.G."/>
            <person name="Nolan M."/>
            <person name="Ohm R.A."/>
            <person name="Patyshakuliyeva A."/>
            <person name="Rokas A."/>
            <person name="Ruiz-Duenas F.J."/>
            <person name="Sabat G."/>
            <person name="Salamov A."/>
            <person name="Samejima M."/>
            <person name="Schmutz J."/>
            <person name="Slot J.C."/>
            <person name="St John F."/>
            <person name="Stenlid J."/>
            <person name="Sun H."/>
            <person name="Sun S."/>
            <person name="Syed K."/>
            <person name="Tsang A."/>
            <person name="Wiebenga A."/>
            <person name="Young D."/>
            <person name="Pisabarro A."/>
            <person name="Eastwood D.C."/>
            <person name="Martin F."/>
            <person name="Cullen D."/>
            <person name="Grigoriev I.V."/>
            <person name="Hibbett D.S."/>
        </authorList>
    </citation>
    <scope>NUCLEOTIDE SEQUENCE [LARGE SCALE GENOMIC DNA]</scope>
    <source>
        <strain evidence="2 3">DJM-731 SS1</strain>
    </source>
</reference>
<name>M5FXM3_DACPD</name>
<keyword evidence="3" id="KW-1185">Reference proteome</keyword>